<proteinExistence type="predicted"/>
<dbReference type="NCBIfam" id="TIGR03754">
    <property type="entry name" value="conj_TOL_TraD"/>
    <property type="match status" value="1"/>
</dbReference>
<evidence type="ECO:0000313" key="5">
    <source>
        <dbReference type="Proteomes" id="UP000004510"/>
    </source>
</evidence>
<dbReference type="Gene3D" id="3.40.50.300">
    <property type="entry name" value="P-loop containing nucleotide triphosphate hydrolases"/>
    <property type="match status" value="2"/>
</dbReference>
<sequence>MAHPYENLFRRPYEAISSVAALASVGALWTFQGLFLVTPATGGILSAGLLSLAAIRARQARRLVRFQRNLRQLPTYSLTADEIPCSSTELFLGKGFYWTQEHTQRLHIARLPQYKHLTARNELYQWARRVERQHPGWLADQLRKDAWWNPAKPLPPVGGDPAIHGVEPDERDMWSNLGERVGHTLVLGTTRVGKTRLCELLVTQDIRRGDVVVVFDPKGDVELLLRMYAEACRAGREKDFRFFHLGYPDASSRYSPIATFSRITEVATRLAGQLPSEGQAAAFREFVWRYINVMARAMVALGMKPSYEVIYQNAVNIDDLCLKYFEYWLDRDYAGWRDEMAEPDKQLQAQAQKTGRAMYPLQILKLIRDKGWHDQIADGLASVLTNDRSYFEKLVSSLYPLLEKLTTGPVSKLLSPDYSDPTDPRTVFDWQKVIDTGGIVYVGLDALSDFEVAGAVGNSMFADLTSTAGRLYKFGSGYGQTTPGRKRNVCIHADEFNELVGDEFIPMVNKAGGAGYQVTAYTQTGSDVESRIGSKAKADQIFGNFNTLVMMRVKNLPTAEILTDQLPKVQIYTRQLDSATGDGTDDGVTDFTSRTQDKYSPREVPLVDPSDLVQLPKGQAFALIEGGQLVKLRLPLASKDADPLMPSGLADVVKSMRSTYQAYADAADAGRIIGMQDFEGSYSVAEQRIEAVSSRVTVEGTGSGF</sequence>
<dbReference type="SUPFAM" id="SSF52540">
    <property type="entry name" value="P-loop containing nucleoside triphosphate hydrolases"/>
    <property type="match status" value="1"/>
</dbReference>
<dbReference type="InterPro" id="IPR051162">
    <property type="entry name" value="T4SS_component"/>
</dbReference>
<evidence type="ECO:0000259" key="3">
    <source>
        <dbReference type="Pfam" id="PF12696"/>
    </source>
</evidence>
<dbReference type="PANTHER" id="PTHR30121:SF6">
    <property type="entry name" value="SLR6007 PROTEIN"/>
    <property type="match status" value="1"/>
</dbReference>
<evidence type="ECO:0000313" key="4">
    <source>
        <dbReference type="EMBL" id="EFF78399.1"/>
    </source>
</evidence>
<dbReference type="EMBL" id="ADMS01000010">
    <property type="protein sequence ID" value="EFF78399.1"/>
    <property type="molecule type" value="Genomic_DNA"/>
</dbReference>
<dbReference type="PATRIC" id="fig|742159.3.peg.4947"/>
<dbReference type="InterPro" id="IPR027417">
    <property type="entry name" value="P-loop_NTPase"/>
</dbReference>
<dbReference type="InterPro" id="IPR022458">
    <property type="entry name" value="Conjugative_coupling_TraG/TraD"/>
</dbReference>
<dbReference type="NCBIfam" id="TIGR03743">
    <property type="entry name" value="SXT_TraD"/>
    <property type="match status" value="1"/>
</dbReference>
<feature type="region of interest" description="Disordered" evidence="1">
    <location>
        <begin position="579"/>
        <end position="604"/>
    </location>
</feature>
<dbReference type="PANTHER" id="PTHR30121">
    <property type="entry name" value="UNCHARACTERIZED PROTEIN YJGR-RELATED"/>
    <property type="match status" value="1"/>
</dbReference>
<dbReference type="OrthoDB" id="7817736at2"/>
<organism evidence="4 5">
    <name type="scientific">Achromobacter piechaudii ATCC 43553</name>
    <dbReference type="NCBI Taxonomy" id="742159"/>
    <lineage>
        <taxon>Bacteria</taxon>
        <taxon>Pseudomonadati</taxon>
        <taxon>Pseudomonadota</taxon>
        <taxon>Betaproteobacteria</taxon>
        <taxon>Burkholderiales</taxon>
        <taxon>Alcaligenaceae</taxon>
        <taxon>Achromobacter</taxon>
    </lineage>
</organism>
<dbReference type="Proteomes" id="UP000004510">
    <property type="component" value="Unassembled WGS sequence"/>
</dbReference>
<dbReference type="CDD" id="cd01127">
    <property type="entry name" value="TrwB_TraG_TraD_VirD4"/>
    <property type="match status" value="2"/>
</dbReference>
<accession>D4X452</accession>
<reference evidence="5" key="1">
    <citation type="submission" date="2010-03" db="EMBL/GenBank/DDBJ databases">
        <title>Complete sequence of Mobiluncus curtisii ATCC 43063.</title>
        <authorList>
            <person name="Muzny D."/>
            <person name="Qin X."/>
            <person name="Deng J."/>
            <person name="Jiang H."/>
            <person name="Liu Y."/>
            <person name="Qu J."/>
            <person name="Song X.-Z."/>
            <person name="Zhang L."/>
            <person name="Thornton R."/>
            <person name="Coyle M."/>
            <person name="Francisco L."/>
            <person name="Jackson L."/>
            <person name="Javaid M."/>
            <person name="Korchina V."/>
            <person name="Kovar C."/>
            <person name="Mata R."/>
            <person name="Mathew T."/>
            <person name="Ngo R."/>
            <person name="Nguyen L."/>
            <person name="Nguyen N."/>
            <person name="Okwuonu G."/>
            <person name="Ongeri F."/>
            <person name="Pham C."/>
            <person name="Simmons D."/>
            <person name="Wilczek-Boney K."/>
            <person name="Hale W."/>
            <person name="Jakkamsetti A."/>
            <person name="Pham P."/>
            <person name="Ruth R."/>
            <person name="San Lucas F."/>
            <person name="Warren J."/>
            <person name="Zhang J."/>
            <person name="Zhao Z."/>
            <person name="Zhou C."/>
            <person name="Zhu D."/>
            <person name="Lee S."/>
            <person name="Bess C."/>
            <person name="Blankenburg K."/>
            <person name="Forbes L."/>
            <person name="Fu Q."/>
            <person name="Gubbala S."/>
            <person name="Hirani K."/>
            <person name="Jayaseelan J.C."/>
            <person name="Lara F."/>
            <person name="Munidasa M."/>
            <person name="Palculict T."/>
            <person name="Patil S."/>
            <person name="Pu L.-L."/>
            <person name="Saada N."/>
            <person name="Tang L."/>
            <person name="Weissenberger G."/>
            <person name="Zhu Y."/>
            <person name="Hemphill L."/>
            <person name="Shang Y."/>
            <person name="Youmans B."/>
            <person name="Ayvaz T."/>
            <person name="Ross M."/>
            <person name="Santibanez J."/>
            <person name="Aqrawi P."/>
            <person name="Gross S."/>
            <person name="Joshi V."/>
            <person name="Fowler G."/>
            <person name="Nazareth L."/>
            <person name="Reid J."/>
            <person name="Worley K."/>
            <person name="Petrosino J."/>
            <person name="Highlander S."/>
            <person name="Gibbs R."/>
            <person name="Gibbs R."/>
        </authorList>
    </citation>
    <scope>NUCLEOTIDE SEQUENCE [LARGE SCALE GENOMIC DNA]</scope>
    <source>
        <strain evidence="5">ATCC 43553</strain>
    </source>
</reference>
<evidence type="ECO:0000256" key="2">
    <source>
        <dbReference type="SAM" id="Phobius"/>
    </source>
</evidence>
<keyword evidence="2" id="KW-0472">Membrane</keyword>
<dbReference type="eggNOG" id="COG3505">
    <property type="taxonomic scope" value="Bacteria"/>
</dbReference>
<dbReference type="HOGENOM" id="CLU_024857_0_0_4"/>
<dbReference type="Pfam" id="PF12696">
    <property type="entry name" value="TraG-D_C"/>
    <property type="match status" value="1"/>
</dbReference>
<comment type="caution">
    <text evidence="4">The sequence shown here is derived from an EMBL/GenBank/DDBJ whole genome shotgun (WGS) entry which is preliminary data.</text>
</comment>
<dbReference type="InterPro" id="IPR022503">
    <property type="entry name" value="Conj_coupling_TraG/TraD_PFGI-1"/>
</dbReference>
<keyword evidence="2" id="KW-1133">Transmembrane helix</keyword>
<dbReference type="RefSeq" id="WP_006216140.1">
    <property type="nucleotide sequence ID" value="NZ_GG770409.1"/>
</dbReference>
<feature type="domain" description="TraD/TraG TraM recognition site" evidence="3">
    <location>
        <begin position="492"/>
        <end position="617"/>
    </location>
</feature>
<gene>
    <name evidence="4" type="primary">traD</name>
    <name evidence="4" type="ORF">HMPREF0004_0249</name>
</gene>
<dbReference type="AlphaFoldDB" id="D4X452"/>
<feature type="transmembrane region" description="Helical" evidence="2">
    <location>
        <begin position="35"/>
        <end position="55"/>
    </location>
</feature>
<dbReference type="InterPro" id="IPR032689">
    <property type="entry name" value="TraG-D_C"/>
</dbReference>
<name>D4X452_9BURK</name>
<protein>
    <submittedName>
        <fullName evidence="4">Conjugative coupling factor TraD, PFGI-1 class</fullName>
    </submittedName>
</protein>
<keyword evidence="2" id="KW-0812">Transmembrane</keyword>
<evidence type="ECO:0000256" key="1">
    <source>
        <dbReference type="SAM" id="MobiDB-lite"/>
    </source>
</evidence>